<dbReference type="Proteomes" id="UP001016761">
    <property type="component" value="Unassembled WGS sequence"/>
</dbReference>
<reference evidence="2 3" key="1">
    <citation type="submission" date="2020-06" db="EMBL/GenBank/DDBJ databases">
        <title>Haloterrigena sp. nov., an extremely halophilic archaeon isolated from a saline sediment.</title>
        <authorList>
            <person name="Liu B.-B."/>
        </authorList>
    </citation>
    <scope>NUCLEOTIDE SEQUENCE [LARGE SCALE GENOMIC DNA]</scope>
    <source>
        <strain evidence="2 3">SYSU A558-1</strain>
    </source>
</reference>
<keyword evidence="1" id="KW-1133">Transmembrane helix</keyword>
<comment type="caution">
    <text evidence="2">The sequence shown here is derived from an EMBL/GenBank/DDBJ whole genome shotgun (WGS) entry which is preliminary data.</text>
</comment>
<sequence length="66" mass="7020">MAMLDTGFGNEVSIELGALIVAIASSTVLLAFFLLIGRNPVLSLFEVILSGVVMGTAYYLGLRKRS</sequence>
<organism evidence="2 3">
    <name type="scientific">Haloterrigena gelatinilytica</name>
    <dbReference type="NCBI Taxonomy" id="2741724"/>
    <lineage>
        <taxon>Archaea</taxon>
        <taxon>Methanobacteriati</taxon>
        <taxon>Methanobacteriota</taxon>
        <taxon>Stenosarchaea group</taxon>
        <taxon>Halobacteria</taxon>
        <taxon>Halobacteriales</taxon>
        <taxon>Natrialbaceae</taxon>
        <taxon>Haloterrigena</taxon>
    </lineage>
</organism>
<protein>
    <submittedName>
        <fullName evidence="2">Uncharacterized protein</fullName>
    </submittedName>
</protein>
<evidence type="ECO:0000313" key="2">
    <source>
        <dbReference type="EMBL" id="NUC74497.1"/>
    </source>
</evidence>
<gene>
    <name evidence="2" type="ORF">HTZ84_19720</name>
</gene>
<feature type="transmembrane region" description="Helical" evidence="1">
    <location>
        <begin position="12"/>
        <end position="36"/>
    </location>
</feature>
<dbReference type="EMBL" id="JABUQZ010000001">
    <property type="protein sequence ID" value="NUC74497.1"/>
    <property type="molecule type" value="Genomic_DNA"/>
</dbReference>
<evidence type="ECO:0000313" key="3">
    <source>
        <dbReference type="Proteomes" id="UP001016761"/>
    </source>
</evidence>
<keyword evidence="1" id="KW-0812">Transmembrane</keyword>
<keyword evidence="1" id="KW-0472">Membrane</keyword>
<proteinExistence type="predicted"/>
<evidence type="ECO:0000256" key="1">
    <source>
        <dbReference type="SAM" id="Phobius"/>
    </source>
</evidence>
<keyword evidence="3" id="KW-1185">Reference proteome</keyword>
<feature type="transmembrane region" description="Helical" evidence="1">
    <location>
        <begin position="42"/>
        <end position="62"/>
    </location>
</feature>
<dbReference type="RefSeq" id="WP_174682226.1">
    <property type="nucleotide sequence ID" value="NZ_JABUQZ010000001.1"/>
</dbReference>
<name>A0ABX2LE21_9EURY</name>
<accession>A0ABX2LE21</accession>